<evidence type="ECO:0000313" key="1">
    <source>
        <dbReference type="EMBL" id="TWW63573.1"/>
    </source>
</evidence>
<reference evidence="1 2" key="1">
    <citation type="submission" date="2019-04" db="EMBL/GenBank/DDBJ databases">
        <title>Chromosome genome assembly for Takifugu flavidus.</title>
        <authorList>
            <person name="Xiao S."/>
        </authorList>
    </citation>
    <scope>NUCLEOTIDE SEQUENCE [LARGE SCALE GENOMIC DNA]</scope>
    <source>
        <strain evidence="1">HTHZ2018</strain>
        <tissue evidence="1">Muscle</tissue>
    </source>
</reference>
<gene>
    <name evidence="1" type="ORF">D4764_03G0005810</name>
</gene>
<dbReference type="EMBL" id="RHFK02000016">
    <property type="protein sequence ID" value="TWW63573.1"/>
    <property type="molecule type" value="Genomic_DNA"/>
</dbReference>
<organism evidence="1 2">
    <name type="scientific">Takifugu flavidus</name>
    <name type="common">sansaifugu</name>
    <dbReference type="NCBI Taxonomy" id="433684"/>
    <lineage>
        <taxon>Eukaryota</taxon>
        <taxon>Metazoa</taxon>
        <taxon>Chordata</taxon>
        <taxon>Craniata</taxon>
        <taxon>Vertebrata</taxon>
        <taxon>Euteleostomi</taxon>
        <taxon>Actinopterygii</taxon>
        <taxon>Neopterygii</taxon>
        <taxon>Teleostei</taxon>
        <taxon>Neoteleostei</taxon>
        <taxon>Acanthomorphata</taxon>
        <taxon>Eupercaria</taxon>
        <taxon>Tetraodontiformes</taxon>
        <taxon>Tetradontoidea</taxon>
        <taxon>Tetraodontidae</taxon>
        <taxon>Takifugu</taxon>
    </lineage>
</organism>
<sequence length="70" mass="7568">MPLKVPLATVDSLDLLAFLDLLAHPVQVPPQVSLEFQDHLDQEEHLGTRAIEETEVILGTAPASAEVLQG</sequence>
<comment type="caution">
    <text evidence="1">The sequence shown here is derived from an EMBL/GenBank/DDBJ whole genome shotgun (WGS) entry which is preliminary data.</text>
</comment>
<accession>A0A5C6N8T6</accession>
<name>A0A5C6N8T6_9TELE</name>
<dbReference type="AlphaFoldDB" id="A0A5C6N8T6"/>
<dbReference type="Proteomes" id="UP000324091">
    <property type="component" value="Chromosome 3"/>
</dbReference>
<evidence type="ECO:0000313" key="2">
    <source>
        <dbReference type="Proteomes" id="UP000324091"/>
    </source>
</evidence>
<protein>
    <submittedName>
        <fullName evidence="1">Uncharacterized protein</fullName>
    </submittedName>
</protein>
<proteinExistence type="predicted"/>
<keyword evidence="2" id="KW-1185">Reference proteome</keyword>